<feature type="domain" description="GST N-terminal" evidence="1">
    <location>
        <begin position="14"/>
        <end position="102"/>
    </location>
</feature>
<proteinExistence type="predicted"/>
<accession>A0A165NU56</accession>
<dbReference type="InterPro" id="IPR010987">
    <property type="entry name" value="Glutathione-S-Trfase_C-like"/>
</dbReference>
<dbReference type="GO" id="GO:0006749">
    <property type="term" value="P:glutathione metabolic process"/>
    <property type="evidence" value="ECO:0007669"/>
    <property type="project" value="TreeGrafter"/>
</dbReference>
<dbReference type="Gene3D" id="1.20.1050.10">
    <property type="match status" value="1"/>
</dbReference>
<dbReference type="SUPFAM" id="SSF52833">
    <property type="entry name" value="Thioredoxin-like"/>
    <property type="match status" value="1"/>
</dbReference>
<evidence type="ECO:0000313" key="3">
    <source>
        <dbReference type="EMBL" id="KZW01224.1"/>
    </source>
</evidence>
<feature type="domain" description="GST C-terminal" evidence="2">
    <location>
        <begin position="105"/>
        <end position="239"/>
    </location>
</feature>
<dbReference type="Pfam" id="PF14497">
    <property type="entry name" value="GST_C_3"/>
    <property type="match status" value="1"/>
</dbReference>
<dbReference type="InterPro" id="IPR036249">
    <property type="entry name" value="Thioredoxin-like_sf"/>
</dbReference>
<dbReference type="STRING" id="1314781.A0A165NU56"/>
<sequence>MSHAEKKARTTTDEYELIYWPRLPGRGEPIRLLLEEAGASYTDTAHEKDGIQKVVGALKPDFDPGKDNLPGLAPPMLRCGDLFISQSPNIMLFLGERLKLIPGDVEINKYRVNQLVLTMLDLQNEVHDSHHPIAVSLYYDDQKAEAKRKAEDVRNARIPKFFNYFELVIGKSEGPYLLSEFSYADLVLWHLVDGCLYAFPKAMNRQFEKSPKVKELYDTVAKRARIAAYLSSERRQKYDNGIYRYYEELDE</sequence>
<evidence type="ECO:0000259" key="2">
    <source>
        <dbReference type="PROSITE" id="PS50405"/>
    </source>
</evidence>
<evidence type="ECO:0008006" key="5">
    <source>
        <dbReference type="Google" id="ProtNLM"/>
    </source>
</evidence>
<dbReference type="EMBL" id="KV425895">
    <property type="protein sequence ID" value="KZW01224.1"/>
    <property type="molecule type" value="Genomic_DNA"/>
</dbReference>
<dbReference type="Proteomes" id="UP000077266">
    <property type="component" value="Unassembled WGS sequence"/>
</dbReference>
<dbReference type="GO" id="GO:0004364">
    <property type="term" value="F:glutathione transferase activity"/>
    <property type="evidence" value="ECO:0007669"/>
    <property type="project" value="TreeGrafter"/>
</dbReference>
<dbReference type="OrthoDB" id="414243at2759"/>
<dbReference type="InterPro" id="IPR050213">
    <property type="entry name" value="GST_superfamily"/>
</dbReference>
<dbReference type="InterPro" id="IPR004046">
    <property type="entry name" value="GST_C"/>
</dbReference>
<protein>
    <recommendedName>
        <fullName evidence="5">Glutathione S-transferase</fullName>
    </recommendedName>
</protein>
<dbReference type="InParanoid" id="A0A165NU56"/>
<name>A0A165NU56_EXIGL</name>
<dbReference type="PROSITE" id="PS50405">
    <property type="entry name" value="GST_CTER"/>
    <property type="match status" value="1"/>
</dbReference>
<dbReference type="InterPro" id="IPR004045">
    <property type="entry name" value="Glutathione_S-Trfase_N"/>
</dbReference>
<dbReference type="AlphaFoldDB" id="A0A165NU56"/>
<dbReference type="PROSITE" id="PS50404">
    <property type="entry name" value="GST_NTER"/>
    <property type="match status" value="1"/>
</dbReference>
<dbReference type="PANTHER" id="PTHR11571">
    <property type="entry name" value="GLUTATHIONE S-TRANSFERASE"/>
    <property type="match status" value="1"/>
</dbReference>
<reference evidence="3 4" key="1">
    <citation type="journal article" date="2016" name="Mol. Biol. Evol.">
        <title>Comparative Genomics of Early-Diverging Mushroom-Forming Fungi Provides Insights into the Origins of Lignocellulose Decay Capabilities.</title>
        <authorList>
            <person name="Nagy L.G."/>
            <person name="Riley R."/>
            <person name="Tritt A."/>
            <person name="Adam C."/>
            <person name="Daum C."/>
            <person name="Floudas D."/>
            <person name="Sun H."/>
            <person name="Yadav J.S."/>
            <person name="Pangilinan J."/>
            <person name="Larsson K.H."/>
            <person name="Matsuura K."/>
            <person name="Barry K."/>
            <person name="Labutti K."/>
            <person name="Kuo R."/>
            <person name="Ohm R.A."/>
            <person name="Bhattacharya S.S."/>
            <person name="Shirouzu T."/>
            <person name="Yoshinaga Y."/>
            <person name="Martin F.M."/>
            <person name="Grigoriev I.V."/>
            <person name="Hibbett D.S."/>
        </authorList>
    </citation>
    <scope>NUCLEOTIDE SEQUENCE [LARGE SCALE GENOMIC DNA]</scope>
    <source>
        <strain evidence="3 4">HHB12029</strain>
    </source>
</reference>
<dbReference type="InterPro" id="IPR036282">
    <property type="entry name" value="Glutathione-S-Trfase_C_sf"/>
</dbReference>
<dbReference type="Gene3D" id="3.40.30.10">
    <property type="entry name" value="Glutaredoxin"/>
    <property type="match status" value="1"/>
</dbReference>
<evidence type="ECO:0000259" key="1">
    <source>
        <dbReference type="PROSITE" id="PS50404"/>
    </source>
</evidence>
<organism evidence="3 4">
    <name type="scientific">Exidia glandulosa HHB12029</name>
    <dbReference type="NCBI Taxonomy" id="1314781"/>
    <lineage>
        <taxon>Eukaryota</taxon>
        <taxon>Fungi</taxon>
        <taxon>Dikarya</taxon>
        <taxon>Basidiomycota</taxon>
        <taxon>Agaricomycotina</taxon>
        <taxon>Agaricomycetes</taxon>
        <taxon>Auriculariales</taxon>
        <taxon>Exidiaceae</taxon>
        <taxon>Exidia</taxon>
    </lineage>
</organism>
<dbReference type="CDD" id="cd03192">
    <property type="entry name" value="GST_C_Sigma_like"/>
    <property type="match status" value="1"/>
</dbReference>
<gene>
    <name evidence="3" type="ORF">EXIGLDRAFT_603219</name>
</gene>
<dbReference type="PANTHER" id="PTHR11571:SF263">
    <property type="entry name" value="GLUTATHIONE S-TRANSFERASE"/>
    <property type="match status" value="1"/>
</dbReference>
<dbReference type="SUPFAM" id="SSF47616">
    <property type="entry name" value="GST C-terminal domain-like"/>
    <property type="match status" value="1"/>
</dbReference>
<evidence type="ECO:0000313" key="4">
    <source>
        <dbReference type="Proteomes" id="UP000077266"/>
    </source>
</evidence>
<keyword evidence="4" id="KW-1185">Reference proteome</keyword>